<evidence type="ECO:0000313" key="2">
    <source>
        <dbReference type="EMBL" id="KAB2341612.1"/>
    </source>
</evidence>
<dbReference type="Proteomes" id="UP000468735">
    <property type="component" value="Unassembled WGS sequence"/>
</dbReference>
<dbReference type="GO" id="GO:0003677">
    <property type="term" value="F:DNA binding"/>
    <property type="evidence" value="ECO:0007669"/>
    <property type="project" value="InterPro"/>
</dbReference>
<comment type="caution">
    <text evidence="2">The sequence shown here is derived from an EMBL/GenBank/DDBJ whole genome shotgun (WGS) entry which is preliminary data.</text>
</comment>
<dbReference type="OrthoDB" id="3964962at2"/>
<dbReference type="Pfam" id="PF13560">
    <property type="entry name" value="HTH_31"/>
    <property type="match status" value="1"/>
</dbReference>
<gene>
    <name evidence="2" type="ORF">F8566_41515</name>
</gene>
<organism evidence="2 3">
    <name type="scientific">Actinomadura rudentiformis</name>
    <dbReference type="NCBI Taxonomy" id="359158"/>
    <lineage>
        <taxon>Bacteria</taxon>
        <taxon>Bacillati</taxon>
        <taxon>Actinomycetota</taxon>
        <taxon>Actinomycetes</taxon>
        <taxon>Streptosporangiales</taxon>
        <taxon>Thermomonosporaceae</taxon>
        <taxon>Actinomadura</taxon>
    </lineage>
</organism>
<dbReference type="PROSITE" id="PS50943">
    <property type="entry name" value="HTH_CROC1"/>
    <property type="match status" value="1"/>
</dbReference>
<reference evidence="2 3" key="1">
    <citation type="submission" date="2019-09" db="EMBL/GenBank/DDBJ databases">
        <title>Actinomadura physcomitrii sp. nov., a novel actinomycete isolated from moss [Physcomitrium sphaericum (Ludw) Fuernr].</title>
        <authorList>
            <person name="Zhuang X."/>
            <person name="Liu C."/>
        </authorList>
    </citation>
    <scope>NUCLEOTIDE SEQUENCE [LARGE SCALE GENOMIC DNA]</scope>
    <source>
        <strain evidence="2 3">HMC1</strain>
    </source>
</reference>
<sequence>MRLGPVCRACWPGVVCAGFCYGSEHPAGVVVAIDPEQIGTAEQLVQQLAELYRQGGWSIHRLAEASGLSTATVQAIVNGATGLPQTGTLKAFVTACGQKPAPWVAARGRAVRAAKESQARLRVVNVPRVEATFVGRTEELAQLSRAWTAPARRTGAAGTRAGVVVQAVHGLGGVGKSTLAAYWARTRLDEVGVAWWITADTTTGLEAGLAGLAVAVQPELAGQPLEALVTHAIGWLTANQGWLLVLDNVTNPAHVAPLLDRDLPGQIVVTSRLAQGWHRLGATVIRLDVLTQ</sequence>
<name>A0A6H9YMJ5_9ACTN</name>
<feature type="domain" description="HTH cro/C1-type" evidence="1">
    <location>
        <begin position="48"/>
        <end position="103"/>
    </location>
</feature>
<dbReference type="Gene3D" id="3.40.50.300">
    <property type="entry name" value="P-loop containing nucleotide triphosphate hydrolases"/>
    <property type="match status" value="1"/>
</dbReference>
<dbReference type="PANTHER" id="PTHR47691:SF3">
    <property type="entry name" value="HTH-TYPE TRANSCRIPTIONAL REGULATOR RV0890C-RELATED"/>
    <property type="match status" value="1"/>
</dbReference>
<dbReference type="AlphaFoldDB" id="A0A6H9YMJ5"/>
<evidence type="ECO:0000313" key="3">
    <source>
        <dbReference type="Proteomes" id="UP000468735"/>
    </source>
</evidence>
<dbReference type="CDD" id="cd00093">
    <property type="entry name" value="HTH_XRE"/>
    <property type="match status" value="1"/>
</dbReference>
<keyword evidence="3" id="KW-1185">Reference proteome</keyword>
<dbReference type="SMART" id="SM00530">
    <property type="entry name" value="HTH_XRE"/>
    <property type="match status" value="1"/>
</dbReference>
<evidence type="ECO:0000259" key="1">
    <source>
        <dbReference type="PROSITE" id="PS50943"/>
    </source>
</evidence>
<dbReference type="InterPro" id="IPR010982">
    <property type="entry name" value="Lambda_DNA-bd_dom_sf"/>
</dbReference>
<protein>
    <submittedName>
        <fullName evidence="2">XRE family transcriptional regulator</fullName>
    </submittedName>
</protein>
<dbReference type="PANTHER" id="PTHR47691">
    <property type="entry name" value="REGULATOR-RELATED"/>
    <property type="match status" value="1"/>
</dbReference>
<proteinExistence type="predicted"/>
<accession>A0A6H9YMJ5</accession>
<dbReference type="Gene3D" id="1.10.260.40">
    <property type="entry name" value="lambda repressor-like DNA-binding domains"/>
    <property type="match status" value="1"/>
</dbReference>
<dbReference type="InterPro" id="IPR001387">
    <property type="entry name" value="Cro/C1-type_HTH"/>
</dbReference>
<dbReference type="SUPFAM" id="SSF52540">
    <property type="entry name" value="P-loop containing nucleoside triphosphate hydrolases"/>
    <property type="match status" value="1"/>
</dbReference>
<dbReference type="SUPFAM" id="SSF47413">
    <property type="entry name" value="lambda repressor-like DNA-binding domains"/>
    <property type="match status" value="1"/>
</dbReference>
<dbReference type="InterPro" id="IPR027417">
    <property type="entry name" value="P-loop_NTPase"/>
</dbReference>
<dbReference type="EMBL" id="WBMT01000025">
    <property type="protein sequence ID" value="KAB2341612.1"/>
    <property type="molecule type" value="Genomic_DNA"/>
</dbReference>